<reference evidence="3" key="2">
    <citation type="submission" date="2015-01" db="EMBL/GenBank/DDBJ databases">
        <title>Evolutionary Origins and Diversification of the Mycorrhizal Mutualists.</title>
        <authorList>
            <consortium name="DOE Joint Genome Institute"/>
            <consortium name="Mycorrhizal Genomics Consortium"/>
            <person name="Kohler A."/>
            <person name="Kuo A."/>
            <person name="Nagy L.G."/>
            <person name="Floudas D."/>
            <person name="Copeland A."/>
            <person name="Barry K.W."/>
            <person name="Cichocki N."/>
            <person name="Veneault-Fourrey C."/>
            <person name="LaButti K."/>
            <person name="Lindquist E.A."/>
            <person name="Lipzen A."/>
            <person name="Lundell T."/>
            <person name="Morin E."/>
            <person name="Murat C."/>
            <person name="Riley R."/>
            <person name="Ohm R."/>
            <person name="Sun H."/>
            <person name="Tunlid A."/>
            <person name="Henrissat B."/>
            <person name="Grigoriev I.V."/>
            <person name="Hibbett D.S."/>
            <person name="Martin F."/>
        </authorList>
    </citation>
    <scope>NUCLEOTIDE SEQUENCE [LARGE SCALE GENOMIC DNA]</scope>
    <source>
        <strain evidence="3">Ve08.2h10</strain>
    </source>
</reference>
<dbReference type="EMBL" id="KN827918">
    <property type="protein sequence ID" value="KIK75709.1"/>
    <property type="molecule type" value="Genomic_DNA"/>
</dbReference>
<organism evidence="2 3">
    <name type="scientific">Paxillus rubicundulus Ve08.2h10</name>
    <dbReference type="NCBI Taxonomy" id="930991"/>
    <lineage>
        <taxon>Eukaryota</taxon>
        <taxon>Fungi</taxon>
        <taxon>Dikarya</taxon>
        <taxon>Basidiomycota</taxon>
        <taxon>Agaricomycotina</taxon>
        <taxon>Agaricomycetes</taxon>
        <taxon>Agaricomycetidae</taxon>
        <taxon>Boletales</taxon>
        <taxon>Paxilineae</taxon>
        <taxon>Paxillaceae</taxon>
        <taxon>Paxillus</taxon>
    </lineage>
</organism>
<gene>
    <name evidence="2" type="ORF">PAXRUDRAFT_29052</name>
</gene>
<dbReference type="AlphaFoldDB" id="A0A0D0D6E6"/>
<evidence type="ECO:0000313" key="2">
    <source>
        <dbReference type="EMBL" id="KIK75709.1"/>
    </source>
</evidence>
<dbReference type="Proteomes" id="UP000054538">
    <property type="component" value="Unassembled WGS sequence"/>
</dbReference>
<evidence type="ECO:0000313" key="3">
    <source>
        <dbReference type="Proteomes" id="UP000054538"/>
    </source>
</evidence>
<proteinExistence type="predicted"/>
<dbReference type="HOGENOM" id="CLU_839637_0_0_1"/>
<feature type="signal peptide" evidence="1">
    <location>
        <begin position="1"/>
        <end position="19"/>
    </location>
</feature>
<dbReference type="STRING" id="930991.A0A0D0D6E6"/>
<protein>
    <submittedName>
        <fullName evidence="2">Uncharacterized protein</fullName>
    </submittedName>
</protein>
<dbReference type="OrthoDB" id="2654126at2759"/>
<sequence length="331" mass="37425">MAPSLTFLQIEILCTLVCTLDHTIENQPQGPQILLSDQLQFLDSIIKQQESQAIMLTNLASEIKDSINMSTENLDKTVEKANTTIQEMSTQNLPSRLTYASSTKLNISRSHAKVPAKSEATSRIAIIKSLTTSTQEFSKKELIAKANMVISLLKDSGTEPPDDILFLSTRKLRSGSISFKMDNMESANWLKEYPNCQDFLSHFNANAFFVNKLAGLENDSIKTIQWIKPPAHWKKDQRVTHAKIQCNNLRATNKIICKGLTIEGKKVYAHKDLQILCNATRDSALERHMAKDCPKEKDACEKVHPTWGCNCRTFQEIRDKLHAQNKEAKYK</sequence>
<dbReference type="InParanoid" id="A0A0D0D6E6"/>
<name>A0A0D0D6E6_9AGAM</name>
<feature type="chain" id="PRO_5002225662" evidence="1">
    <location>
        <begin position="20"/>
        <end position="331"/>
    </location>
</feature>
<accession>A0A0D0D6E6</accession>
<keyword evidence="1" id="KW-0732">Signal</keyword>
<keyword evidence="3" id="KW-1185">Reference proteome</keyword>
<reference evidence="2 3" key="1">
    <citation type="submission" date="2014-04" db="EMBL/GenBank/DDBJ databases">
        <authorList>
            <consortium name="DOE Joint Genome Institute"/>
            <person name="Kuo A."/>
            <person name="Kohler A."/>
            <person name="Jargeat P."/>
            <person name="Nagy L.G."/>
            <person name="Floudas D."/>
            <person name="Copeland A."/>
            <person name="Barry K.W."/>
            <person name="Cichocki N."/>
            <person name="Veneault-Fourrey C."/>
            <person name="LaButti K."/>
            <person name="Lindquist E.A."/>
            <person name="Lipzen A."/>
            <person name="Lundell T."/>
            <person name="Morin E."/>
            <person name="Murat C."/>
            <person name="Sun H."/>
            <person name="Tunlid A."/>
            <person name="Henrissat B."/>
            <person name="Grigoriev I.V."/>
            <person name="Hibbett D.S."/>
            <person name="Martin F."/>
            <person name="Nordberg H.P."/>
            <person name="Cantor M.N."/>
            <person name="Hua S.X."/>
        </authorList>
    </citation>
    <scope>NUCLEOTIDE SEQUENCE [LARGE SCALE GENOMIC DNA]</scope>
    <source>
        <strain evidence="2 3">Ve08.2h10</strain>
    </source>
</reference>
<evidence type="ECO:0000256" key="1">
    <source>
        <dbReference type="SAM" id="SignalP"/>
    </source>
</evidence>